<evidence type="ECO:0000256" key="2">
    <source>
        <dbReference type="SAM" id="MobiDB-lite"/>
    </source>
</evidence>
<reference evidence="3 4" key="1">
    <citation type="journal article" date="2018" name="Nat. Ecol. Evol.">
        <title>Genomic signatures of mitonuclear coevolution across populations of Tigriopus californicus.</title>
        <authorList>
            <person name="Barreto F.S."/>
            <person name="Watson E.T."/>
            <person name="Lima T.G."/>
            <person name="Willett C.S."/>
            <person name="Edmands S."/>
            <person name="Li W."/>
            <person name="Burton R.S."/>
        </authorList>
    </citation>
    <scope>NUCLEOTIDE SEQUENCE [LARGE SCALE GENOMIC DNA]</scope>
    <source>
        <strain evidence="3 4">San Diego</strain>
    </source>
</reference>
<organism evidence="3 4">
    <name type="scientific">Tigriopus californicus</name>
    <name type="common">Marine copepod</name>
    <dbReference type="NCBI Taxonomy" id="6832"/>
    <lineage>
        <taxon>Eukaryota</taxon>
        <taxon>Metazoa</taxon>
        <taxon>Ecdysozoa</taxon>
        <taxon>Arthropoda</taxon>
        <taxon>Crustacea</taxon>
        <taxon>Multicrustacea</taxon>
        <taxon>Hexanauplia</taxon>
        <taxon>Copepoda</taxon>
        <taxon>Harpacticoida</taxon>
        <taxon>Harpacticidae</taxon>
        <taxon>Tigriopus</taxon>
    </lineage>
</organism>
<gene>
    <name evidence="3" type="ORF">TCAL_17256</name>
</gene>
<evidence type="ECO:0000313" key="4">
    <source>
        <dbReference type="Proteomes" id="UP000318571"/>
    </source>
</evidence>
<dbReference type="EMBL" id="VCGU01000009">
    <property type="protein sequence ID" value="TRY70904.1"/>
    <property type="molecule type" value="Genomic_DNA"/>
</dbReference>
<feature type="compositionally biased region" description="Polar residues" evidence="2">
    <location>
        <begin position="1"/>
        <end position="18"/>
    </location>
</feature>
<evidence type="ECO:0000256" key="1">
    <source>
        <dbReference type="ARBA" id="ARBA00023054"/>
    </source>
</evidence>
<name>A0A553NZN5_TIGCA</name>
<keyword evidence="1" id="KW-0175">Coiled coil</keyword>
<feature type="region of interest" description="Disordered" evidence="2">
    <location>
        <begin position="1"/>
        <end position="57"/>
    </location>
</feature>
<comment type="caution">
    <text evidence="3">The sequence shown here is derived from an EMBL/GenBank/DDBJ whole genome shotgun (WGS) entry which is preliminary data.</text>
</comment>
<dbReference type="AlphaFoldDB" id="A0A553NZN5"/>
<dbReference type="Proteomes" id="UP000318571">
    <property type="component" value="Chromosome 9"/>
</dbReference>
<evidence type="ECO:0000313" key="3">
    <source>
        <dbReference type="EMBL" id="TRY70904.1"/>
    </source>
</evidence>
<protein>
    <recommendedName>
        <fullName evidence="5">HAP1 N-terminal domain-containing protein</fullName>
    </recommendedName>
</protein>
<evidence type="ECO:0008006" key="5">
    <source>
        <dbReference type="Google" id="ProtNLM"/>
    </source>
</evidence>
<sequence length="111" mass="12308">MSSMSALDQQASSDSNFATRGRKGSEQYSLDDIIFEMESRPNKMNGGSESGVFSAEESHNTADIYAQLEQKERDLVLAAELGKALLDKNEELSKQNERIAEDFSIKLEEVA</sequence>
<proteinExistence type="predicted"/>
<dbReference type="PANTHER" id="PTHR32123">
    <property type="entry name" value="BICD FAMILY-LIKE CARGO ADAPTER"/>
    <property type="match status" value="1"/>
</dbReference>
<dbReference type="InterPro" id="IPR051149">
    <property type="entry name" value="Spindly/BICDR_Dynein_Adapter"/>
</dbReference>
<dbReference type="STRING" id="6832.A0A553NZN5"/>
<accession>A0A553NZN5</accession>
<dbReference type="PANTHER" id="PTHR32123:SF13">
    <property type="entry name" value="BICAUDAL D-RELATED PROTEIN HOMOLOG"/>
    <property type="match status" value="1"/>
</dbReference>
<keyword evidence="4" id="KW-1185">Reference proteome</keyword>